<evidence type="ECO:0000313" key="2">
    <source>
        <dbReference type="EMBL" id="EAU65932.1"/>
    </source>
</evidence>
<dbReference type="InterPro" id="IPR013078">
    <property type="entry name" value="His_Pase_superF_clade-1"/>
</dbReference>
<evidence type="ECO:0000313" key="4">
    <source>
        <dbReference type="Proteomes" id="UP000032702"/>
    </source>
</evidence>
<sequence length="161" mass="17330">MPGHELPILLVRHAIAEDKHPLGDESRGLTPEGRAAFRKHARKLAQLTPLIGILTSPLVRAVQTAELLAEAFGLSRIEVHPALLPREQAHKRIVKLAREAGPGWALVGHNPGLKRAGELALGEAPPGKLRKGAVLALQLDGKHFGLSWFAAPGRSVLRPRS</sequence>
<reference evidence="1 3" key="2">
    <citation type="journal article" date="2011" name="Mol. Biol. Evol.">
        <title>Comparative genomic analysis of fruiting body formation in Myxococcales.</title>
        <authorList>
            <person name="Huntley S."/>
            <person name="Hamann N."/>
            <person name="Wegener-Feldbrugge S."/>
            <person name="Treuner-Lange A."/>
            <person name="Kube M."/>
            <person name="Reinhardt R."/>
            <person name="Klages S."/>
            <person name="Muller R."/>
            <person name="Ronning C.M."/>
            <person name="Nierman W.C."/>
            <person name="Sogaard-Andersen L."/>
        </authorList>
    </citation>
    <scope>NUCLEOTIDE SEQUENCE [LARGE SCALE GENOMIC DNA]</scope>
    <source>
        <strain evidence="1 3">DW4/3-1</strain>
    </source>
</reference>
<protein>
    <submittedName>
        <fullName evidence="1 2">Phosphohistidine phosphatase</fullName>
    </submittedName>
</protein>
<dbReference type="InterPro" id="IPR029033">
    <property type="entry name" value="His_PPase_superfam"/>
</dbReference>
<dbReference type="KEGG" id="sur:STAUR_0428"/>
<dbReference type="EMBL" id="CP002271">
    <property type="protein sequence ID" value="ADO68237.1"/>
    <property type="molecule type" value="Genomic_DNA"/>
</dbReference>
<dbReference type="EMBL" id="AAMD01000068">
    <property type="protein sequence ID" value="EAU65932.1"/>
    <property type="molecule type" value="Genomic_DNA"/>
</dbReference>
<gene>
    <name evidence="1" type="primary">sixA</name>
    <name evidence="1" type="ordered locus">STAUR_0428</name>
    <name evidence="2" type="ORF">STIAU_1783</name>
</gene>
<reference evidence="2 4" key="1">
    <citation type="submission" date="2006-04" db="EMBL/GenBank/DDBJ databases">
        <authorList>
            <person name="Nierman W.C."/>
        </authorList>
    </citation>
    <scope>NUCLEOTIDE SEQUENCE [LARGE SCALE GENOMIC DNA]</scope>
    <source>
        <strain evidence="2 4">DW4/3-1</strain>
    </source>
</reference>
<dbReference type="HOGENOM" id="CLU_084603_3_1_7"/>
<name>Q08ZN7_STIAD</name>
<dbReference type="PATRIC" id="fig|378806.16.peg.5029"/>
<dbReference type="OrthoDB" id="194934at2"/>
<dbReference type="Proteomes" id="UP000001351">
    <property type="component" value="Chromosome"/>
</dbReference>
<proteinExistence type="predicted"/>
<dbReference type="Gene3D" id="3.40.50.1240">
    <property type="entry name" value="Phosphoglycerate mutase-like"/>
    <property type="match status" value="1"/>
</dbReference>
<dbReference type="Pfam" id="PF00300">
    <property type="entry name" value="His_Phos_1"/>
    <property type="match status" value="1"/>
</dbReference>
<dbReference type="Proteomes" id="UP000032702">
    <property type="component" value="Unassembled WGS sequence"/>
</dbReference>
<dbReference type="SUPFAM" id="SSF53254">
    <property type="entry name" value="Phosphoglycerate mutase-like"/>
    <property type="match status" value="1"/>
</dbReference>
<dbReference type="eggNOG" id="COG2062">
    <property type="taxonomic scope" value="Bacteria"/>
</dbReference>
<dbReference type="SMART" id="SM00855">
    <property type="entry name" value="PGAM"/>
    <property type="match status" value="1"/>
</dbReference>
<dbReference type="CDD" id="cd07067">
    <property type="entry name" value="HP_PGM_like"/>
    <property type="match status" value="1"/>
</dbReference>
<dbReference type="STRING" id="378806.STAUR_0428"/>
<dbReference type="RefSeq" id="WP_002614717.1">
    <property type="nucleotide sequence ID" value="NC_014623.1"/>
</dbReference>
<evidence type="ECO:0000313" key="1">
    <source>
        <dbReference type="EMBL" id="ADO68237.1"/>
    </source>
</evidence>
<accession>Q08ZN7</accession>
<evidence type="ECO:0000313" key="3">
    <source>
        <dbReference type="Proteomes" id="UP000001351"/>
    </source>
</evidence>
<keyword evidence="3" id="KW-1185">Reference proteome</keyword>
<dbReference type="AlphaFoldDB" id="Q08ZN7"/>
<organism evidence="2 4">
    <name type="scientific">Stigmatella aurantiaca (strain DW4/3-1)</name>
    <dbReference type="NCBI Taxonomy" id="378806"/>
    <lineage>
        <taxon>Bacteria</taxon>
        <taxon>Pseudomonadati</taxon>
        <taxon>Myxococcota</taxon>
        <taxon>Myxococcia</taxon>
        <taxon>Myxococcales</taxon>
        <taxon>Cystobacterineae</taxon>
        <taxon>Archangiaceae</taxon>
        <taxon>Stigmatella</taxon>
    </lineage>
</organism>